<organism evidence="1 2">
    <name type="scientific">Vararia minispora EC-137</name>
    <dbReference type="NCBI Taxonomy" id="1314806"/>
    <lineage>
        <taxon>Eukaryota</taxon>
        <taxon>Fungi</taxon>
        <taxon>Dikarya</taxon>
        <taxon>Basidiomycota</taxon>
        <taxon>Agaricomycotina</taxon>
        <taxon>Agaricomycetes</taxon>
        <taxon>Russulales</taxon>
        <taxon>Lachnocladiaceae</taxon>
        <taxon>Vararia</taxon>
    </lineage>
</organism>
<reference evidence="1" key="1">
    <citation type="submission" date="2021-02" db="EMBL/GenBank/DDBJ databases">
        <authorList>
            <consortium name="DOE Joint Genome Institute"/>
            <person name="Ahrendt S."/>
            <person name="Looney B.P."/>
            <person name="Miyauchi S."/>
            <person name="Morin E."/>
            <person name="Drula E."/>
            <person name="Courty P.E."/>
            <person name="Chicoki N."/>
            <person name="Fauchery L."/>
            <person name="Kohler A."/>
            <person name="Kuo A."/>
            <person name="Labutti K."/>
            <person name="Pangilinan J."/>
            <person name="Lipzen A."/>
            <person name="Riley R."/>
            <person name="Andreopoulos W."/>
            <person name="He G."/>
            <person name="Johnson J."/>
            <person name="Barry K.W."/>
            <person name="Grigoriev I.V."/>
            <person name="Nagy L."/>
            <person name="Hibbett D."/>
            <person name="Henrissat B."/>
            <person name="Matheny P.B."/>
            <person name="Labbe J."/>
            <person name="Martin F."/>
        </authorList>
    </citation>
    <scope>NUCLEOTIDE SEQUENCE</scope>
    <source>
        <strain evidence="1">EC-137</strain>
    </source>
</reference>
<protein>
    <submittedName>
        <fullName evidence="1">Uncharacterized protein</fullName>
    </submittedName>
</protein>
<dbReference type="EMBL" id="MU273524">
    <property type="protein sequence ID" value="KAI0033228.1"/>
    <property type="molecule type" value="Genomic_DNA"/>
</dbReference>
<comment type="caution">
    <text evidence="1">The sequence shown here is derived from an EMBL/GenBank/DDBJ whole genome shotgun (WGS) entry which is preliminary data.</text>
</comment>
<name>A0ACB8QNM0_9AGAM</name>
<keyword evidence="2" id="KW-1185">Reference proteome</keyword>
<reference evidence="1" key="2">
    <citation type="journal article" date="2022" name="New Phytol.">
        <title>Evolutionary transition to the ectomycorrhizal habit in the genomes of a hyperdiverse lineage of mushroom-forming fungi.</title>
        <authorList>
            <person name="Looney B."/>
            <person name="Miyauchi S."/>
            <person name="Morin E."/>
            <person name="Drula E."/>
            <person name="Courty P.E."/>
            <person name="Kohler A."/>
            <person name="Kuo A."/>
            <person name="LaButti K."/>
            <person name="Pangilinan J."/>
            <person name="Lipzen A."/>
            <person name="Riley R."/>
            <person name="Andreopoulos W."/>
            <person name="He G."/>
            <person name="Johnson J."/>
            <person name="Nolan M."/>
            <person name="Tritt A."/>
            <person name="Barry K.W."/>
            <person name="Grigoriev I.V."/>
            <person name="Nagy L.G."/>
            <person name="Hibbett D."/>
            <person name="Henrissat B."/>
            <person name="Matheny P.B."/>
            <person name="Labbe J."/>
            <person name="Martin F.M."/>
        </authorList>
    </citation>
    <scope>NUCLEOTIDE SEQUENCE</scope>
    <source>
        <strain evidence="1">EC-137</strain>
    </source>
</reference>
<dbReference type="Proteomes" id="UP000814128">
    <property type="component" value="Unassembled WGS sequence"/>
</dbReference>
<accession>A0ACB8QNM0</accession>
<sequence>MTSGSSGSRVGATRGFSRERAIGSSSRPSSSSSTSIDLHRRPLFTHRSRKMSLWSTMQSVAGTIIGWIGAGVGSVWDEEMGRVEQPEQNGTTTDDGNAVQNGEGGDVEGGRTQQEDATVGGEVSDNANGVSPVTVEQPTTTGNGGLEANDNNLRLRAWGRGCGGCGLSMPATRDGRRALLILGVILIVLGCIVLGITAEVNRMSGGNRNNVDELQNSVTEDRIDGSDGMVDNGFRKCEWLEPEACSRMQPWKEVEAEDAKTLIWRAFSLFRGVSRSARSHETNRAKYGMQTRSKAEDVVHSVRIATIHVLSKRTALMKPEMNQLQTKLQKGDPRVKTLSTACHFRRENFVRIKDNSANPGAVRVYMTTVEVMSVHERDDEAKLRRVCNGRWPGEGVLPVIAREEDAYADGGEEKTEWAHTVVDVRFDHGYIFDERREGRGCGFGTAVVAAAAGTIAPALHTNPKGQLVVYVPLVGQVQLGRGGYIVSAWRASSGHAEALWCLIVIREVDGVKRMGRLGVDHNGQYGLSGAQTSKKKVSNALRTPHQLSKPYGSKLSINHVAETVLNTSAGPSAQASRTAPPPDCQQQGMPTSLPSSSSVSPTTSSSKPSTTSTRFECCRPMLEYMAKRGYPDITPRNDYEMSHLSCGNYKPQEHGDFYTWVERQLLIDAQLFCPEDIERGKEIALSRSTKLFEKPARISGFKPMPGDNEDVHICPIPNSEFSIRLFGKYMEDKRQYGLDFVRTSTGKSENSPFQYDLFTVPDPDVQTAGPMMGPRSGRLFSVESGLGLEPSEIHPGAEKFILSEGMCCLLKRKGQMFTSRSLFESDRKHPSSLKLENLQPERSFKNRGISHFTRRKLDEHGAGLHIICQVICPLSGHGGRAATAASKALGVKCTICLPEGVNARTTKHFLLFWLYARILFPYSRSLRRPQRICNPPMMTPVPSGIARSRYAPHQIISVLLSTYDDPLVWEGHASIVSEIKRDFARDLDAILCSVGRRVTRQDYAPIIAMETHGSNYFFESMAANMGRKYAIPENLTTRSDEVYGVQIARLNRLTSHATSLGASEAAAGNVMMALEKEAMPVC</sequence>
<gene>
    <name evidence="1" type="ORF">K488DRAFT_70005</name>
</gene>
<proteinExistence type="predicted"/>
<evidence type="ECO:0000313" key="1">
    <source>
        <dbReference type="EMBL" id="KAI0033228.1"/>
    </source>
</evidence>
<evidence type="ECO:0000313" key="2">
    <source>
        <dbReference type="Proteomes" id="UP000814128"/>
    </source>
</evidence>